<name>A0AAX1Q537_9BACI</name>
<proteinExistence type="predicted"/>
<comment type="caution">
    <text evidence="2">The sequence shown here is derived from an EMBL/GenBank/DDBJ whole genome shotgun (WGS) entry which is preliminary data.</text>
</comment>
<feature type="domain" description="HD-GYP" evidence="1">
    <location>
        <begin position="122"/>
        <end position="319"/>
    </location>
</feature>
<dbReference type="SUPFAM" id="SSF109604">
    <property type="entry name" value="HD-domain/PDEase-like"/>
    <property type="match status" value="1"/>
</dbReference>
<dbReference type="PANTHER" id="PTHR43155">
    <property type="entry name" value="CYCLIC DI-GMP PHOSPHODIESTERASE PA4108-RELATED"/>
    <property type="match status" value="1"/>
</dbReference>
<dbReference type="AlphaFoldDB" id="A0AAX1Q537"/>
<dbReference type="Pfam" id="PF13487">
    <property type="entry name" value="HD_5"/>
    <property type="match status" value="1"/>
</dbReference>
<dbReference type="PANTHER" id="PTHR43155:SF2">
    <property type="entry name" value="CYCLIC DI-GMP PHOSPHODIESTERASE PA4108"/>
    <property type="match status" value="1"/>
</dbReference>
<dbReference type="CDD" id="cd00077">
    <property type="entry name" value="HDc"/>
    <property type="match status" value="1"/>
</dbReference>
<organism evidence="2 3">
    <name type="scientific">Priestia endophytica</name>
    <dbReference type="NCBI Taxonomy" id="135735"/>
    <lineage>
        <taxon>Bacteria</taxon>
        <taxon>Bacillati</taxon>
        <taxon>Bacillota</taxon>
        <taxon>Bacilli</taxon>
        <taxon>Bacillales</taxon>
        <taxon>Bacillaceae</taxon>
        <taxon>Priestia</taxon>
    </lineage>
</organism>
<dbReference type="Gene3D" id="1.10.3210.10">
    <property type="entry name" value="Hypothetical protein af1432"/>
    <property type="match status" value="1"/>
</dbReference>
<dbReference type="InterPro" id="IPR003607">
    <property type="entry name" value="HD/PDEase_dom"/>
</dbReference>
<evidence type="ECO:0000313" key="3">
    <source>
        <dbReference type="Proteomes" id="UP000250174"/>
    </source>
</evidence>
<evidence type="ECO:0000259" key="1">
    <source>
        <dbReference type="PROSITE" id="PS51832"/>
    </source>
</evidence>
<dbReference type="Proteomes" id="UP000250174">
    <property type="component" value="Unassembled WGS sequence"/>
</dbReference>
<reference evidence="2 3" key="1">
    <citation type="submission" date="2016-03" db="EMBL/GenBank/DDBJ databases">
        <title>Comparison of Bacillus endophyticus and B. anthracis characteristics using whole genome sequence analysis and microbiological techniques.</title>
        <authorList>
            <person name="Lekota K.E."/>
            <person name="Mafofo J."/>
            <person name="Rees J."/>
            <person name="Muchadeyi F.C."/>
            <person name="Madoroba E."/>
            <person name="Van Heerden H."/>
        </authorList>
    </citation>
    <scope>NUCLEOTIDE SEQUENCE [LARGE SCALE GENOMIC DNA]</scope>
    <source>
        <strain evidence="2 3">3631_10C</strain>
    </source>
</reference>
<evidence type="ECO:0000313" key="2">
    <source>
        <dbReference type="EMBL" id="RAS72919.1"/>
    </source>
</evidence>
<dbReference type="PROSITE" id="PS51832">
    <property type="entry name" value="HD_GYP"/>
    <property type="match status" value="1"/>
</dbReference>
<gene>
    <name evidence="2" type="ORF">A3864_20720</name>
</gene>
<accession>A0AAX1Q537</accession>
<sequence>MLFEEARIVNILVQDLKAGFVVKEDVCSQDGHIIMPKGMKITKHRIQVLRAFLINEIQVQERASLSNQEEEINELYESIEKYNAFVDQYKKVIERYKKIFQGWQAGMMIDMIDVRKSFIPFFKDFSTSSHILNLCRYQSKENDFYHHPVAVGLIAAFIGRKRNFKQEEWVGVALSGLLMDCGFSRMNEHLFLKSNETLSETEKRMIKVHPSKSYQMVRHLRLLTEGSKLAVLQHHERLDGSGYPLGLTGNQVHPYSKIVAVADAFHVMISDKAHGEKKIPFTVLEEMRKKSFGKYDFEYLTILMKEISSTAIGRRILLNNNQKGEIVFINQNDLSKPLIRLDEDALFLDLSENNGLYIAKKL</sequence>
<protein>
    <recommendedName>
        <fullName evidence="1">HD-GYP domain-containing protein</fullName>
    </recommendedName>
</protein>
<dbReference type="InterPro" id="IPR037522">
    <property type="entry name" value="HD_GYP_dom"/>
</dbReference>
<dbReference type="EMBL" id="LVYK01000057">
    <property type="protein sequence ID" value="RAS72919.1"/>
    <property type="molecule type" value="Genomic_DNA"/>
</dbReference>